<dbReference type="Pfam" id="PF10145">
    <property type="entry name" value="PhageMin_Tail"/>
    <property type="match status" value="1"/>
</dbReference>
<protein>
    <submittedName>
        <fullName evidence="2">Phage-related minor tail protein</fullName>
    </submittedName>
</protein>
<dbReference type="RefSeq" id="WP_054340398.1">
    <property type="nucleotide sequence ID" value="NZ_FTOE01000006.1"/>
</dbReference>
<dbReference type="STRING" id="619304.SAMN05421760_106232"/>
<dbReference type="EMBL" id="FTOE01000006">
    <property type="protein sequence ID" value="SIS87830.1"/>
    <property type="molecule type" value="Genomic_DNA"/>
</dbReference>
<evidence type="ECO:0000313" key="3">
    <source>
        <dbReference type="Proteomes" id="UP000185999"/>
    </source>
</evidence>
<gene>
    <name evidence="2" type="ORF">SAMN05421760_106232</name>
</gene>
<dbReference type="OrthoDB" id="5462215at2"/>
<accession>A0A1N7MP49</accession>
<proteinExistence type="predicted"/>
<dbReference type="AlphaFoldDB" id="A0A1N7MP49"/>
<reference evidence="3" key="1">
    <citation type="submission" date="2017-01" db="EMBL/GenBank/DDBJ databases">
        <authorList>
            <person name="Varghese N."/>
            <person name="Submissions S."/>
        </authorList>
    </citation>
    <scope>NUCLEOTIDE SEQUENCE [LARGE SCALE GENOMIC DNA]</scope>
    <source>
        <strain evidence="3">DSM 22306</strain>
    </source>
</reference>
<sequence length="614" mass="63654">MTDLTTSLRLDLRNSQFNRGLLQSGQQVQRFANGSTRELRGLNQQFRQLTGGVMGSFRNQLLAIGASWSGLRIAKDSALLDKNLTRMSQTAGVARTETKALRQELFALQQQYGVAVDSSRTANDTLLASGLSWAEALKATQAIAPASAVTGAKSDALAGGLAVGSEIFNFDLAQAGVATDILDKMTVAGRAGNAELENLASIFARVGGNAKKANLDFDQTLGFIEQLSFIERKPERLATLADSTLRIFTNNIYQQKVHDSLGVDFYNKKGERRDSFSVIGDISTIYQKQKTDQQRDALIAAAFGKTDLDTQRGIQQLLSGDNVAGMRAITGKSRGAAGAIAADVKDALDNAIDQTGRLKGALGQAADAFVMPINAAISKIIKHTLDSKKEGGLGLDGKDLLLGGAATLVGGAALYKYGGGVARKLFGGAGNLAGGVAAGAALEEMAGVTPVYVVNMPGSLGGMPAAALPTTPTVLPSAATSVFSRARTAAALLGGSNLSALPMYGSAALGWAGVGVAGAGAAGYGVGSLVNRGFQYSDDNFDTSIQSALADTLGKSLAKIAAALGNDNAKAALDADARAQATLKIEVDDRRVNVRKIDARNIAVDMAGVSMMMP</sequence>
<evidence type="ECO:0000259" key="1">
    <source>
        <dbReference type="Pfam" id="PF10145"/>
    </source>
</evidence>
<dbReference type="InterPro" id="IPR010090">
    <property type="entry name" value="Phage_tape_meas"/>
</dbReference>
<keyword evidence="3" id="KW-1185">Reference proteome</keyword>
<dbReference type="Proteomes" id="UP000185999">
    <property type="component" value="Unassembled WGS sequence"/>
</dbReference>
<organism evidence="2 3">
    <name type="scientific">Neptunomonas antarctica</name>
    <dbReference type="NCBI Taxonomy" id="619304"/>
    <lineage>
        <taxon>Bacteria</taxon>
        <taxon>Pseudomonadati</taxon>
        <taxon>Pseudomonadota</taxon>
        <taxon>Gammaproteobacteria</taxon>
        <taxon>Oceanospirillales</taxon>
        <taxon>Oceanospirillaceae</taxon>
        <taxon>Neptunomonas</taxon>
    </lineage>
</organism>
<feature type="domain" description="Phage tail tape measure protein" evidence="1">
    <location>
        <begin position="111"/>
        <end position="304"/>
    </location>
</feature>
<evidence type="ECO:0000313" key="2">
    <source>
        <dbReference type="EMBL" id="SIS87830.1"/>
    </source>
</evidence>
<name>A0A1N7MP49_9GAMM</name>